<dbReference type="EMBL" id="JABFCT010000006">
    <property type="protein sequence ID" value="KAF5875290.1"/>
    <property type="molecule type" value="Genomic_DNA"/>
</dbReference>
<name>A0A8H6AXP9_9HELO</name>
<feature type="compositionally biased region" description="Low complexity" evidence="1">
    <location>
        <begin position="160"/>
        <end position="172"/>
    </location>
</feature>
<evidence type="ECO:0000256" key="1">
    <source>
        <dbReference type="SAM" id="MobiDB-lite"/>
    </source>
</evidence>
<keyword evidence="2" id="KW-0732">Signal</keyword>
<dbReference type="GeneID" id="59257841"/>
<protein>
    <submittedName>
        <fullName evidence="3">Uncharacterized protein</fullName>
    </submittedName>
</protein>
<feature type="chain" id="PRO_5034107067" evidence="2">
    <location>
        <begin position="17"/>
        <end position="172"/>
    </location>
</feature>
<keyword evidence="4" id="KW-1185">Reference proteome</keyword>
<organism evidence="3 4">
    <name type="scientific">Botrytis fragariae</name>
    <dbReference type="NCBI Taxonomy" id="1964551"/>
    <lineage>
        <taxon>Eukaryota</taxon>
        <taxon>Fungi</taxon>
        <taxon>Dikarya</taxon>
        <taxon>Ascomycota</taxon>
        <taxon>Pezizomycotina</taxon>
        <taxon>Leotiomycetes</taxon>
        <taxon>Helotiales</taxon>
        <taxon>Sclerotiniaceae</taxon>
        <taxon>Botrytis</taxon>
    </lineage>
</organism>
<dbReference type="AlphaFoldDB" id="A0A8H6AXP9"/>
<reference evidence="3 4" key="1">
    <citation type="journal article" date="2020" name="Phytopathology">
        <title>A high-quality genome resource of Botrytis fragariae, a new and rapidly spreading fungal pathogen causing strawberry gray mold in the U.S.A.</title>
        <authorList>
            <person name="Wu Y."/>
            <person name="Saski C.A."/>
            <person name="Schnabel G."/>
            <person name="Xiao S."/>
            <person name="Hu M."/>
        </authorList>
    </citation>
    <scope>NUCLEOTIDE SEQUENCE [LARGE SCALE GENOMIC DNA]</scope>
    <source>
        <strain evidence="3 4">BVB16</strain>
    </source>
</reference>
<dbReference type="RefSeq" id="XP_037194236.1">
    <property type="nucleotide sequence ID" value="XM_037334149.1"/>
</dbReference>
<feature type="region of interest" description="Disordered" evidence="1">
    <location>
        <begin position="148"/>
        <end position="172"/>
    </location>
</feature>
<evidence type="ECO:0000313" key="4">
    <source>
        <dbReference type="Proteomes" id="UP000531561"/>
    </source>
</evidence>
<proteinExistence type="predicted"/>
<gene>
    <name evidence="3" type="ORF">Bfra_003744</name>
</gene>
<dbReference type="Proteomes" id="UP000531561">
    <property type="component" value="Unassembled WGS sequence"/>
</dbReference>
<evidence type="ECO:0000256" key="2">
    <source>
        <dbReference type="SAM" id="SignalP"/>
    </source>
</evidence>
<sequence length="172" mass="19217">MLHPHILLIILETSRAVVKKHPGQYWDGREWVLDPNLVKTIENLYNNVEAATKSKLELEKDMSCVESPPSGDLKGAAEAGFEAAFYSAKMEKFKAIQQSVFKRAKTGSRSGSSTDGIEERKLLEATKKETIENKQAWDRDTHLASKKVNTISGGEKKVQSYSSQISRSCSDR</sequence>
<comment type="caution">
    <text evidence="3">The sequence shown here is derived from an EMBL/GenBank/DDBJ whole genome shotgun (WGS) entry which is preliminary data.</text>
</comment>
<feature type="signal peptide" evidence="2">
    <location>
        <begin position="1"/>
        <end position="16"/>
    </location>
</feature>
<evidence type="ECO:0000313" key="3">
    <source>
        <dbReference type="EMBL" id="KAF5875290.1"/>
    </source>
</evidence>
<dbReference type="OrthoDB" id="10328257at2759"/>
<accession>A0A8H6AXP9</accession>